<evidence type="ECO:0000256" key="7">
    <source>
        <dbReference type="ARBA" id="ARBA00023098"/>
    </source>
</evidence>
<evidence type="ECO:0000256" key="6">
    <source>
        <dbReference type="ARBA" id="ARBA00023002"/>
    </source>
</evidence>
<evidence type="ECO:0000256" key="13">
    <source>
        <dbReference type="SAM" id="Phobius"/>
    </source>
</evidence>
<dbReference type="Proteomes" id="UP001152646">
    <property type="component" value="Unassembled WGS sequence"/>
</dbReference>
<reference evidence="14" key="1">
    <citation type="submission" date="2021-07" db="EMBL/GenBank/DDBJ databases">
        <authorList>
            <person name="Branca A.L. A."/>
        </authorList>
    </citation>
    <scope>NUCLEOTIDE SEQUENCE</scope>
</reference>
<dbReference type="InterPro" id="IPR002347">
    <property type="entry name" value="SDR_fam"/>
</dbReference>
<dbReference type="AlphaFoldDB" id="A0A9W4IJC2"/>
<dbReference type="SUPFAM" id="SSF51735">
    <property type="entry name" value="NAD(P)-binding Rossmann-fold domains"/>
    <property type="match status" value="1"/>
</dbReference>
<comment type="caution">
    <text evidence="14">The sequence shown here is derived from an EMBL/GenBank/DDBJ whole genome shotgun (WGS) entry which is preliminary data.</text>
</comment>
<sequence length="309" mass="34624">MDSHNLAAMFSGWGTATSLAAISILLGFYVFYFQYYHTLNLESQNLDHELILITGGCGGTGGQMVEDLTRRKARVLVLDVHEPQNETAEGVHFYKVDISCPQAVSEVAASIREVHGDPTVLINNAGVFCQRTILEIPEDLLRQTFDVNVLSQFYIIKEFLPAMIRKDQGHIITMASIASFVAVGEMVDYCCSKASTLAFHEGLTQELRHFYAAPNVLTTIVHPLWVDTPMIKGLTDYQSTFRQPILTAKAVSERVVKQIAVRQGGQIMLPRKMFIIRSLRGMPLWFQEMIRSHFSKVVSRVRAVRAGSE</sequence>
<dbReference type="Pfam" id="PF00106">
    <property type="entry name" value="adh_short"/>
    <property type="match status" value="1"/>
</dbReference>
<dbReference type="InterPro" id="IPR036291">
    <property type="entry name" value="NAD(P)-bd_dom_sf"/>
</dbReference>
<evidence type="ECO:0000256" key="12">
    <source>
        <dbReference type="RuleBase" id="RU000363"/>
    </source>
</evidence>
<keyword evidence="4" id="KW-0521">NADP</keyword>
<evidence type="ECO:0000256" key="11">
    <source>
        <dbReference type="ARBA" id="ARBA00082544"/>
    </source>
</evidence>
<feature type="transmembrane region" description="Helical" evidence="13">
    <location>
        <begin position="6"/>
        <end position="32"/>
    </location>
</feature>
<evidence type="ECO:0000313" key="15">
    <source>
        <dbReference type="Proteomes" id="UP001152646"/>
    </source>
</evidence>
<evidence type="ECO:0000256" key="3">
    <source>
        <dbReference type="ARBA" id="ARBA00022692"/>
    </source>
</evidence>
<dbReference type="PRINTS" id="PR00080">
    <property type="entry name" value="SDRFAMILY"/>
</dbReference>
<accession>A0A9W4IJC2</accession>
<evidence type="ECO:0000313" key="14">
    <source>
        <dbReference type="EMBL" id="CAG8309296.1"/>
    </source>
</evidence>
<keyword evidence="3 13" id="KW-0812">Transmembrane</keyword>
<evidence type="ECO:0000256" key="4">
    <source>
        <dbReference type="ARBA" id="ARBA00022857"/>
    </source>
</evidence>
<dbReference type="PANTHER" id="PTHR24322">
    <property type="entry name" value="PKSB"/>
    <property type="match status" value="1"/>
</dbReference>
<keyword evidence="7" id="KW-0443">Lipid metabolism</keyword>
<keyword evidence="5 13" id="KW-1133">Transmembrane helix</keyword>
<keyword evidence="6" id="KW-0560">Oxidoreductase</keyword>
<dbReference type="PRINTS" id="PR00081">
    <property type="entry name" value="GDHRDH"/>
</dbReference>
<comment type="subcellular location">
    <subcellularLocation>
        <location evidence="1">Membrane</location>
        <topology evidence="1">Multi-pass membrane protein</topology>
    </subcellularLocation>
</comment>
<dbReference type="FunFam" id="3.40.50.720:FF:000131">
    <property type="entry name" value="Short-chain dehydrogenase/reductase 3"/>
    <property type="match status" value="1"/>
</dbReference>
<dbReference type="EMBL" id="CAJVPA010000088">
    <property type="protein sequence ID" value="CAG8309296.1"/>
    <property type="molecule type" value="Genomic_DNA"/>
</dbReference>
<evidence type="ECO:0000256" key="5">
    <source>
        <dbReference type="ARBA" id="ARBA00022989"/>
    </source>
</evidence>
<dbReference type="OrthoDB" id="10253736at2759"/>
<dbReference type="Gene3D" id="3.40.50.720">
    <property type="entry name" value="NAD(P)-binding Rossmann-like Domain"/>
    <property type="match status" value="1"/>
</dbReference>
<evidence type="ECO:0000256" key="2">
    <source>
        <dbReference type="ARBA" id="ARBA00006484"/>
    </source>
</evidence>
<dbReference type="PANTHER" id="PTHR24322:SF736">
    <property type="entry name" value="RETINOL DEHYDROGENASE 10"/>
    <property type="match status" value="1"/>
</dbReference>
<proteinExistence type="inferred from homology"/>
<dbReference type="GO" id="GO:0016020">
    <property type="term" value="C:membrane"/>
    <property type="evidence" value="ECO:0007669"/>
    <property type="project" value="UniProtKB-SubCell"/>
</dbReference>
<evidence type="ECO:0000256" key="8">
    <source>
        <dbReference type="ARBA" id="ARBA00023136"/>
    </source>
</evidence>
<organism evidence="14 15">
    <name type="scientific">Penicillium salamii</name>
    <dbReference type="NCBI Taxonomy" id="1612424"/>
    <lineage>
        <taxon>Eukaryota</taxon>
        <taxon>Fungi</taxon>
        <taxon>Dikarya</taxon>
        <taxon>Ascomycota</taxon>
        <taxon>Pezizomycotina</taxon>
        <taxon>Eurotiomycetes</taxon>
        <taxon>Eurotiomycetidae</taxon>
        <taxon>Eurotiales</taxon>
        <taxon>Aspergillaceae</taxon>
        <taxon>Penicillium</taxon>
    </lineage>
</organism>
<evidence type="ECO:0000256" key="1">
    <source>
        <dbReference type="ARBA" id="ARBA00004141"/>
    </source>
</evidence>
<gene>
    <name evidence="14" type="ORF">PSALAMII_LOCUS2098</name>
</gene>
<dbReference type="GO" id="GO:0052650">
    <property type="term" value="F:all-trans-retinol dehydrogenase (NADP+) activity"/>
    <property type="evidence" value="ECO:0007669"/>
    <property type="project" value="UniProtKB-ARBA"/>
</dbReference>
<evidence type="ECO:0000256" key="10">
    <source>
        <dbReference type="ARBA" id="ARBA00068717"/>
    </source>
</evidence>
<protein>
    <recommendedName>
        <fullName evidence="10">Short-chain dehydrogenase/reductase 3</fullName>
    </recommendedName>
    <alternativeName>
        <fullName evidence="11">Retinal short-chain dehydrogenase/reductase 1</fullName>
    </alternativeName>
</protein>
<name>A0A9W4IJC2_9EURO</name>
<comment type="similarity">
    <text evidence="2 12">Belongs to the short-chain dehydrogenases/reductases (SDR) family.</text>
</comment>
<evidence type="ECO:0000256" key="9">
    <source>
        <dbReference type="ARBA" id="ARBA00059620"/>
    </source>
</evidence>
<keyword evidence="8 13" id="KW-0472">Membrane</keyword>
<comment type="function">
    <text evidence="9">Catalyzes the reduction of all-trans-retinal to all-trans-retinol in the presence of NADPH.</text>
</comment>